<gene>
    <name evidence="2" type="ORF">U9M48_001677</name>
</gene>
<dbReference type="PANTHER" id="PTHR33110">
    <property type="entry name" value="F-BOX/KELCH-REPEAT PROTEIN-RELATED"/>
    <property type="match status" value="1"/>
</dbReference>
<proteinExistence type="predicted"/>
<dbReference type="Pfam" id="PF03478">
    <property type="entry name" value="Beta-prop_KIB1-4"/>
    <property type="match status" value="1"/>
</dbReference>
<accession>A0AAQ3PJT6</accession>
<dbReference type="EMBL" id="CP144745">
    <property type="protein sequence ID" value="WVZ50424.1"/>
    <property type="molecule type" value="Genomic_DNA"/>
</dbReference>
<feature type="domain" description="KIB1-4 beta-propeller" evidence="1">
    <location>
        <begin position="17"/>
        <end position="90"/>
    </location>
</feature>
<sequence>MVRWLVPDDPTIIGIAIKVFEADFHMSRWREVQSLGDDVLFISSNCSRAKMAFGGHAQYLQGNQIYFLNDSFVHWSHGSPWNKPACGVYDMSSGTIRPISLGARRISTQSKALWFFLPDHAASKRPSFN</sequence>
<keyword evidence="3" id="KW-1185">Reference proteome</keyword>
<dbReference type="AlphaFoldDB" id="A0AAQ3PJT6"/>
<protein>
    <recommendedName>
        <fullName evidence="1">KIB1-4 beta-propeller domain-containing protein</fullName>
    </recommendedName>
</protein>
<reference evidence="2 3" key="1">
    <citation type="submission" date="2024-02" db="EMBL/GenBank/DDBJ databases">
        <title>High-quality chromosome-scale genome assembly of Pensacola bahiagrass (Paspalum notatum Flugge var. saurae).</title>
        <authorList>
            <person name="Vega J.M."/>
            <person name="Podio M."/>
            <person name="Orjuela J."/>
            <person name="Siena L.A."/>
            <person name="Pessino S.C."/>
            <person name="Combes M.C."/>
            <person name="Mariac C."/>
            <person name="Albertini E."/>
            <person name="Pupilli F."/>
            <person name="Ortiz J.P.A."/>
            <person name="Leblanc O."/>
        </authorList>
    </citation>
    <scope>NUCLEOTIDE SEQUENCE [LARGE SCALE GENOMIC DNA]</scope>
    <source>
        <strain evidence="2">R1</strain>
        <tissue evidence="2">Leaf</tissue>
    </source>
</reference>
<evidence type="ECO:0000259" key="1">
    <source>
        <dbReference type="Pfam" id="PF03478"/>
    </source>
</evidence>
<evidence type="ECO:0000313" key="2">
    <source>
        <dbReference type="EMBL" id="WVZ50424.1"/>
    </source>
</evidence>
<dbReference type="Proteomes" id="UP001341281">
    <property type="component" value="Chromosome 01"/>
</dbReference>
<dbReference type="PANTHER" id="PTHR33110:SF79">
    <property type="entry name" value="OS12G0155900 PROTEIN"/>
    <property type="match status" value="1"/>
</dbReference>
<dbReference type="InterPro" id="IPR005174">
    <property type="entry name" value="KIB1-4_b-propeller"/>
</dbReference>
<name>A0AAQ3PJT6_PASNO</name>
<evidence type="ECO:0000313" key="3">
    <source>
        <dbReference type="Proteomes" id="UP001341281"/>
    </source>
</evidence>
<organism evidence="2 3">
    <name type="scientific">Paspalum notatum var. saurae</name>
    <dbReference type="NCBI Taxonomy" id="547442"/>
    <lineage>
        <taxon>Eukaryota</taxon>
        <taxon>Viridiplantae</taxon>
        <taxon>Streptophyta</taxon>
        <taxon>Embryophyta</taxon>
        <taxon>Tracheophyta</taxon>
        <taxon>Spermatophyta</taxon>
        <taxon>Magnoliopsida</taxon>
        <taxon>Liliopsida</taxon>
        <taxon>Poales</taxon>
        <taxon>Poaceae</taxon>
        <taxon>PACMAD clade</taxon>
        <taxon>Panicoideae</taxon>
        <taxon>Andropogonodae</taxon>
        <taxon>Paspaleae</taxon>
        <taxon>Paspalinae</taxon>
        <taxon>Paspalum</taxon>
    </lineage>
</organism>